<dbReference type="PANTHER" id="PTHR28013">
    <property type="entry name" value="PROTEIN DCV1-RELATED"/>
    <property type="match status" value="1"/>
</dbReference>
<feature type="transmembrane region" description="Helical" evidence="2">
    <location>
        <begin position="170"/>
        <end position="193"/>
    </location>
</feature>
<dbReference type="Pfam" id="PF06687">
    <property type="entry name" value="SUR7"/>
    <property type="match status" value="1"/>
</dbReference>
<dbReference type="Proteomes" id="UP000054549">
    <property type="component" value="Unassembled WGS sequence"/>
</dbReference>
<dbReference type="OrthoDB" id="3365245at2759"/>
<feature type="compositionally biased region" description="Polar residues" evidence="1">
    <location>
        <begin position="365"/>
        <end position="379"/>
    </location>
</feature>
<feature type="region of interest" description="Disordered" evidence="1">
    <location>
        <begin position="410"/>
        <end position="430"/>
    </location>
</feature>
<keyword evidence="2" id="KW-0472">Membrane</keyword>
<feature type="region of interest" description="Disordered" evidence="1">
    <location>
        <begin position="299"/>
        <end position="379"/>
    </location>
</feature>
<feature type="compositionally biased region" description="Polar residues" evidence="1">
    <location>
        <begin position="477"/>
        <end position="491"/>
    </location>
</feature>
<evidence type="ECO:0000313" key="3">
    <source>
        <dbReference type="EMBL" id="KIL71575.1"/>
    </source>
</evidence>
<feature type="compositionally biased region" description="Low complexity" evidence="1">
    <location>
        <begin position="313"/>
        <end position="332"/>
    </location>
</feature>
<keyword evidence="2" id="KW-0812">Transmembrane</keyword>
<gene>
    <name evidence="3" type="ORF">M378DRAFT_155162</name>
</gene>
<evidence type="ECO:0008006" key="5">
    <source>
        <dbReference type="Google" id="ProtNLM"/>
    </source>
</evidence>
<keyword evidence="4" id="KW-1185">Reference proteome</keyword>
<dbReference type="GO" id="GO:0035838">
    <property type="term" value="C:growing cell tip"/>
    <property type="evidence" value="ECO:0007669"/>
    <property type="project" value="TreeGrafter"/>
</dbReference>
<dbReference type="GO" id="GO:0005886">
    <property type="term" value="C:plasma membrane"/>
    <property type="evidence" value="ECO:0007669"/>
    <property type="project" value="InterPro"/>
</dbReference>
<keyword evidence="2" id="KW-1133">Transmembrane helix</keyword>
<organism evidence="3 4">
    <name type="scientific">Amanita muscaria (strain Koide BX008)</name>
    <dbReference type="NCBI Taxonomy" id="946122"/>
    <lineage>
        <taxon>Eukaryota</taxon>
        <taxon>Fungi</taxon>
        <taxon>Dikarya</taxon>
        <taxon>Basidiomycota</taxon>
        <taxon>Agaricomycotina</taxon>
        <taxon>Agaricomycetes</taxon>
        <taxon>Agaricomycetidae</taxon>
        <taxon>Agaricales</taxon>
        <taxon>Pluteineae</taxon>
        <taxon>Amanitaceae</taxon>
        <taxon>Amanita</taxon>
    </lineage>
</organism>
<feature type="compositionally biased region" description="Polar residues" evidence="1">
    <location>
        <begin position="411"/>
        <end position="430"/>
    </location>
</feature>
<dbReference type="PANTHER" id="PTHR28013:SF4">
    <property type="entry name" value="MARVEL DOMAIN-CONTAINING PROTEIN"/>
    <property type="match status" value="1"/>
</dbReference>
<accession>A0A0C2T6I0</accession>
<feature type="transmembrane region" description="Helical" evidence="2">
    <location>
        <begin position="97"/>
        <end position="122"/>
    </location>
</feature>
<protein>
    <recommendedName>
        <fullName evidence="5">Pali-domain-containing protein</fullName>
    </recommendedName>
</protein>
<dbReference type="InterPro" id="IPR009571">
    <property type="entry name" value="SUR7/Rim9-like_fungi"/>
</dbReference>
<feature type="region of interest" description="Disordered" evidence="1">
    <location>
        <begin position="445"/>
        <end position="521"/>
    </location>
</feature>
<dbReference type="EMBL" id="KN818222">
    <property type="protein sequence ID" value="KIL71575.1"/>
    <property type="molecule type" value="Genomic_DNA"/>
</dbReference>
<dbReference type="GO" id="GO:0032153">
    <property type="term" value="C:cell division site"/>
    <property type="evidence" value="ECO:0007669"/>
    <property type="project" value="TreeGrafter"/>
</dbReference>
<sequence length="521" mass="55779">MSCIRPATPGFLITLAATVCLALASFSVPYLQSIYFLKASISVDGFSGDVTFGTLGYCLQLSNGTTCSKPSIGYELDINGLVGNNLPVQIPQVAVKWLTYVLFLHVVALVLSAGSAFFGLLAHVREMSMTCCSTFVSGFAATVALVAFIFDLVLFFVAKSRISSVGTASIGVAVWLTLAAWILLFFSGCFFTLGRCCINRRSRGLDGWSGRDEREEEHRLDAVRAEAERKALQAKPEGGLPAFHETQPLAARVDGDAVYFEPYKDNHAASLASSQSSRAGYAPAPAGTRAIDDYYSTPAAAYPPQAHPKRQNSATTASASLYPSTASAASPPSRQPSHAHYPSASYHQPQPHVFGVASPPPVDSYYNNDPSYGHGQQASGYSAVPIHHQQPSGNSNYSQQYTDPYARHVQHQASYHSYQPSNASYSPQVQADNQATYHSPITQQRSYTLGGDGYGSPPPPQHQQSGSAYQSPIIAPINTNVGYASPTSMSPTGPRPQPSSSSPHLEDAPPSYDDGNGHWAH</sequence>
<dbReference type="InParanoid" id="A0A0C2T6I0"/>
<reference evidence="3 4" key="1">
    <citation type="submission" date="2014-04" db="EMBL/GenBank/DDBJ databases">
        <title>Evolutionary Origins and Diversification of the Mycorrhizal Mutualists.</title>
        <authorList>
            <consortium name="DOE Joint Genome Institute"/>
            <consortium name="Mycorrhizal Genomics Consortium"/>
            <person name="Kohler A."/>
            <person name="Kuo A."/>
            <person name="Nagy L.G."/>
            <person name="Floudas D."/>
            <person name="Copeland A."/>
            <person name="Barry K.W."/>
            <person name="Cichocki N."/>
            <person name="Veneault-Fourrey C."/>
            <person name="LaButti K."/>
            <person name="Lindquist E.A."/>
            <person name="Lipzen A."/>
            <person name="Lundell T."/>
            <person name="Morin E."/>
            <person name="Murat C."/>
            <person name="Riley R."/>
            <person name="Ohm R."/>
            <person name="Sun H."/>
            <person name="Tunlid A."/>
            <person name="Henrissat B."/>
            <person name="Grigoriev I.V."/>
            <person name="Hibbett D.S."/>
            <person name="Martin F."/>
        </authorList>
    </citation>
    <scope>NUCLEOTIDE SEQUENCE [LARGE SCALE GENOMIC DNA]</scope>
    <source>
        <strain evidence="3 4">Koide BX008</strain>
    </source>
</reference>
<proteinExistence type="predicted"/>
<evidence type="ECO:0000313" key="4">
    <source>
        <dbReference type="Proteomes" id="UP000054549"/>
    </source>
</evidence>
<dbReference type="InterPro" id="IPR051380">
    <property type="entry name" value="pH-response_reg_palI/RIM9"/>
</dbReference>
<feature type="transmembrane region" description="Helical" evidence="2">
    <location>
        <begin position="134"/>
        <end position="158"/>
    </location>
</feature>
<name>A0A0C2T6I0_AMAMK</name>
<evidence type="ECO:0000256" key="2">
    <source>
        <dbReference type="SAM" id="Phobius"/>
    </source>
</evidence>
<evidence type="ECO:0000256" key="1">
    <source>
        <dbReference type="SAM" id="MobiDB-lite"/>
    </source>
</evidence>
<dbReference type="STRING" id="946122.A0A0C2T6I0"/>
<dbReference type="AlphaFoldDB" id="A0A0C2T6I0"/>
<dbReference type="HOGENOM" id="CLU_032840_0_0_1"/>